<dbReference type="GO" id="GO:0070888">
    <property type="term" value="F:E-box binding"/>
    <property type="evidence" value="ECO:0007669"/>
    <property type="project" value="TreeGrafter"/>
</dbReference>
<dbReference type="InterPro" id="IPR036638">
    <property type="entry name" value="HLH_DNA-bd_sf"/>
</dbReference>
<dbReference type="PANTHER" id="PTHR19290">
    <property type="entry name" value="BASIC HELIX-LOOP-HELIX PROTEIN NEUROGENIN-RELATED"/>
    <property type="match status" value="1"/>
</dbReference>
<proteinExistence type="evidence at transcript level"/>
<evidence type="ECO:0000313" key="3">
    <source>
        <dbReference type="EMBL" id="SVF01458.1"/>
    </source>
</evidence>
<dbReference type="InterPro" id="IPR050359">
    <property type="entry name" value="bHLH_transcription_factors"/>
</dbReference>
<reference evidence="3" key="1">
    <citation type="submission" date="2018-08" db="EMBL/GenBank/DDBJ databases">
        <authorList>
            <person name="Finet C."/>
        </authorList>
    </citation>
    <scope>NUCLEOTIDE SEQUENCE</scope>
    <source>
        <tissue evidence="3">Embryos and adults</tissue>
    </source>
</reference>
<sequence length="107" mass="12053">MSALISDANNNETCKEKSYSLRPRSGVTFRRIGSDDEEEDPKPVTSTRGHRKISGSGGGTGVRPKRKSVPLSKYKRKNANARERCRMREINEAFESLRRAIPSEDDK</sequence>
<dbReference type="InterPro" id="IPR011598">
    <property type="entry name" value="bHLH_dom"/>
</dbReference>
<evidence type="ECO:0000256" key="1">
    <source>
        <dbReference type="SAM" id="MobiDB-lite"/>
    </source>
</evidence>
<dbReference type="SUPFAM" id="SSF47459">
    <property type="entry name" value="HLH, helix-loop-helix DNA-binding domain"/>
    <property type="match status" value="1"/>
</dbReference>
<dbReference type="GO" id="GO:0046983">
    <property type="term" value="F:protein dimerization activity"/>
    <property type="evidence" value="ECO:0007669"/>
    <property type="project" value="InterPro"/>
</dbReference>
<dbReference type="Pfam" id="PF00010">
    <property type="entry name" value="HLH"/>
    <property type="match status" value="1"/>
</dbReference>
<dbReference type="GO" id="GO:0005634">
    <property type="term" value="C:nucleus"/>
    <property type="evidence" value="ECO:0007669"/>
    <property type="project" value="TreeGrafter"/>
</dbReference>
<feature type="compositionally biased region" description="Basic residues" evidence="1">
    <location>
        <begin position="63"/>
        <end position="79"/>
    </location>
</feature>
<dbReference type="GO" id="GO:0045944">
    <property type="term" value="P:positive regulation of transcription by RNA polymerase II"/>
    <property type="evidence" value="ECO:0007669"/>
    <property type="project" value="TreeGrafter"/>
</dbReference>
<organism evidence="3">
    <name type="scientific">Mesoveloidea williamsi</name>
    <dbReference type="NCBI Taxonomy" id="1248746"/>
    <lineage>
        <taxon>Eukaryota</taxon>
        <taxon>Metazoa</taxon>
        <taxon>Ecdysozoa</taxon>
        <taxon>Arthropoda</taxon>
        <taxon>Hexapoda</taxon>
        <taxon>Insecta</taxon>
        <taxon>Pterygota</taxon>
        <taxon>Neoptera</taxon>
        <taxon>Paraneoptera</taxon>
        <taxon>Hemiptera</taxon>
        <taxon>Heteroptera</taxon>
        <taxon>Gerromorpha</taxon>
        <taxon>Gerroidea</taxon>
        <taxon>Mesoveliidae</taxon>
        <taxon>Mesoveloidea</taxon>
    </lineage>
</organism>
<dbReference type="PANTHER" id="PTHR19290:SF147">
    <property type="entry name" value="HELIX-LOOP-HELIX PROTEIN DELILAH"/>
    <property type="match status" value="1"/>
</dbReference>
<name>A0A4Q8KEX5_9HEMI</name>
<dbReference type="EMBL" id="LS991607">
    <property type="protein sequence ID" value="SVF01458.1"/>
    <property type="molecule type" value="mRNA"/>
</dbReference>
<feature type="region of interest" description="Disordered" evidence="1">
    <location>
        <begin position="1"/>
        <end position="83"/>
    </location>
</feature>
<feature type="domain" description="BHLH" evidence="2">
    <location>
        <begin position="74"/>
        <end position="107"/>
    </location>
</feature>
<accession>A0A4Q8KEX5</accession>
<dbReference type="PROSITE" id="PS50888">
    <property type="entry name" value="BHLH"/>
    <property type="match status" value="1"/>
</dbReference>
<dbReference type="GO" id="GO:0003700">
    <property type="term" value="F:DNA-binding transcription factor activity"/>
    <property type="evidence" value="ECO:0007669"/>
    <property type="project" value="TreeGrafter"/>
</dbReference>
<evidence type="ECO:0000259" key="2">
    <source>
        <dbReference type="PROSITE" id="PS50888"/>
    </source>
</evidence>
<protein>
    <submittedName>
        <fullName evidence="3">Taxi A</fullName>
    </submittedName>
</protein>
<dbReference type="AlphaFoldDB" id="A0A4Q8KEX5"/>
<dbReference type="Gene3D" id="4.10.280.10">
    <property type="entry name" value="Helix-loop-helix DNA-binding domain"/>
    <property type="match status" value="1"/>
</dbReference>
<dbReference type="GO" id="GO:0009653">
    <property type="term" value="P:anatomical structure morphogenesis"/>
    <property type="evidence" value="ECO:0007669"/>
    <property type="project" value="TreeGrafter"/>
</dbReference>
<gene>
    <name evidence="3" type="primary">taxi A</name>
</gene>